<dbReference type="PANTHER" id="PTHR46202">
    <property type="entry name" value="DNA EXCISION REPAIR PROTEIN ERCC-8"/>
    <property type="match status" value="1"/>
</dbReference>
<evidence type="ECO:0000313" key="8">
    <source>
        <dbReference type="Proteomes" id="UP000243217"/>
    </source>
</evidence>
<keyword evidence="3" id="KW-0227">DNA damage</keyword>
<feature type="region of interest" description="Disordered" evidence="6">
    <location>
        <begin position="414"/>
        <end position="457"/>
    </location>
</feature>
<gene>
    <name evidence="7" type="ORF">THRCLA_20723</name>
</gene>
<dbReference type="EMBL" id="JNBS01000510">
    <property type="protein sequence ID" value="OQS05071.1"/>
    <property type="molecule type" value="Genomic_DNA"/>
</dbReference>
<feature type="repeat" description="WD" evidence="5">
    <location>
        <begin position="378"/>
        <end position="410"/>
    </location>
</feature>
<proteinExistence type="predicted"/>
<feature type="compositionally biased region" description="Acidic residues" evidence="6">
    <location>
        <begin position="433"/>
        <end position="444"/>
    </location>
</feature>
<dbReference type="PROSITE" id="PS50082">
    <property type="entry name" value="WD_REPEATS_2"/>
    <property type="match status" value="4"/>
</dbReference>
<dbReference type="PROSITE" id="PS50294">
    <property type="entry name" value="WD_REPEATS_REGION"/>
    <property type="match status" value="4"/>
</dbReference>
<sequence>MSTFAYVLERSLGEKTNGDFIANTYAKESQDLQINQAKILHKQGMNVWHMDLDNAEDRYLLVGTGMASLHIYDIGELDDPSCVSSEVKPMCSIKPLPSTNKKAAQYYQDAPGHTSGITCVNWYPIDNGMFATSSLDTTIKVWDANELEIASAFLLQDPVHIAAFSPVVSGSTAHLIAVGTDRPEVRLCDISIGASTHQLMGHRASIRSLTWSKTNEYQLVSGATDGSIRVWDIRRSGATACLMCLNIDGPAELPRRDTQGVSMLKKRKTGHDPHVAASTSSVIAHTKEVQSLAYTPDGRYIVSSGADHAVRVWNSKSGHNMFHHYEDIKCPGPRHITVAMAQEGNSDSTMLYHPIGTRGMIASYCLLDENTTLPRTNYTGHYSRVTSCIYRQSTRELISGGEDGLIAMWSPKTQPLFPSEETTETTNEPSATDGDDWSDEEEDAPNDRFIPPILQRE</sequence>
<keyword evidence="8" id="KW-1185">Reference proteome</keyword>
<name>A0A1W0A4H1_9STRA</name>
<reference evidence="7 8" key="1">
    <citation type="journal article" date="2014" name="Genome Biol. Evol.">
        <title>The secreted proteins of Achlya hypogyna and Thraustotheca clavata identify the ancestral oomycete secretome and reveal gene acquisitions by horizontal gene transfer.</title>
        <authorList>
            <person name="Misner I."/>
            <person name="Blouin N."/>
            <person name="Leonard G."/>
            <person name="Richards T.A."/>
            <person name="Lane C.E."/>
        </authorList>
    </citation>
    <scope>NUCLEOTIDE SEQUENCE [LARGE SCALE GENOMIC DNA]</scope>
    <source>
        <strain evidence="7 8">ATCC 34112</strain>
    </source>
</reference>
<keyword evidence="4" id="KW-0234">DNA repair</keyword>
<comment type="caution">
    <text evidence="7">The sequence shown here is derived from an EMBL/GenBank/DDBJ whole genome shotgun (WGS) entry which is preliminary data.</text>
</comment>
<accession>A0A1W0A4H1</accession>
<dbReference type="GO" id="GO:0000109">
    <property type="term" value="C:nucleotide-excision repair complex"/>
    <property type="evidence" value="ECO:0007669"/>
    <property type="project" value="TreeGrafter"/>
</dbReference>
<dbReference type="InterPro" id="IPR019775">
    <property type="entry name" value="WD40_repeat_CS"/>
</dbReference>
<dbReference type="PROSITE" id="PS00678">
    <property type="entry name" value="WD_REPEATS_1"/>
    <property type="match status" value="2"/>
</dbReference>
<feature type="repeat" description="WD" evidence="5">
    <location>
        <begin position="110"/>
        <end position="152"/>
    </location>
</feature>
<evidence type="ECO:0000256" key="6">
    <source>
        <dbReference type="SAM" id="MobiDB-lite"/>
    </source>
</evidence>
<evidence type="ECO:0000256" key="4">
    <source>
        <dbReference type="ARBA" id="ARBA00023204"/>
    </source>
</evidence>
<dbReference type="GO" id="GO:0031464">
    <property type="term" value="C:Cul4A-RING E3 ubiquitin ligase complex"/>
    <property type="evidence" value="ECO:0007669"/>
    <property type="project" value="TreeGrafter"/>
</dbReference>
<dbReference type="STRING" id="74557.A0A1W0A4H1"/>
<evidence type="ECO:0000256" key="5">
    <source>
        <dbReference type="PROSITE-ProRule" id="PRU00221"/>
    </source>
</evidence>
<dbReference type="SUPFAM" id="SSF50978">
    <property type="entry name" value="WD40 repeat-like"/>
    <property type="match status" value="1"/>
</dbReference>
<dbReference type="Gene3D" id="2.130.10.10">
    <property type="entry name" value="YVTN repeat-like/Quinoprotein amine dehydrogenase"/>
    <property type="match status" value="1"/>
</dbReference>
<dbReference type="InterPro" id="IPR042238">
    <property type="entry name" value="Rad28/ERCC8/Ckn1/ATCSA-1"/>
</dbReference>
<evidence type="ECO:0000256" key="2">
    <source>
        <dbReference type="ARBA" id="ARBA00022737"/>
    </source>
</evidence>
<keyword evidence="1 5" id="KW-0853">WD repeat</keyword>
<dbReference type="Pfam" id="PF00400">
    <property type="entry name" value="WD40"/>
    <property type="match status" value="4"/>
</dbReference>
<organism evidence="7 8">
    <name type="scientific">Thraustotheca clavata</name>
    <dbReference type="NCBI Taxonomy" id="74557"/>
    <lineage>
        <taxon>Eukaryota</taxon>
        <taxon>Sar</taxon>
        <taxon>Stramenopiles</taxon>
        <taxon>Oomycota</taxon>
        <taxon>Saprolegniomycetes</taxon>
        <taxon>Saprolegniales</taxon>
        <taxon>Achlyaceae</taxon>
        <taxon>Thraustotheca</taxon>
    </lineage>
</organism>
<dbReference type="Proteomes" id="UP000243217">
    <property type="component" value="Unassembled WGS sequence"/>
</dbReference>
<dbReference type="PANTHER" id="PTHR46202:SF1">
    <property type="entry name" value="DNA EXCISION REPAIR PROTEIN ERCC-8"/>
    <property type="match status" value="1"/>
</dbReference>
<evidence type="ECO:0000256" key="3">
    <source>
        <dbReference type="ARBA" id="ARBA00022763"/>
    </source>
</evidence>
<dbReference type="InterPro" id="IPR001680">
    <property type="entry name" value="WD40_rpt"/>
</dbReference>
<dbReference type="InterPro" id="IPR020472">
    <property type="entry name" value="WD40_PAC1"/>
</dbReference>
<feature type="repeat" description="WD" evidence="5">
    <location>
        <begin position="282"/>
        <end position="323"/>
    </location>
</feature>
<evidence type="ECO:0000256" key="1">
    <source>
        <dbReference type="ARBA" id="ARBA00022574"/>
    </source>
</evidence>
<dbReference type="AlphaFoldDB" id="A0A1W0A4H1"/>
<dbReference type="PRINTS" id="PR00320">
    <property type="entry name" value="GPROTEINBRPT"/>
</dbReference>
<dbReference type="GO" id="GO:0043161">
    <property type="term" value="P:proteasome-mediated ubiquitin-dependent protein catabolic process"/>
    <property type="evidence" value="ECO:0007669"/>
    <property type="project" value="TreeGrafter"/>
</dbReference>
<dbReference type="SMART" id="SM00320">
    <property type="entry name" value="WD40"/>
    <property type="match status" value="5"/>
</dbReference>
<protein>
    <submittedName>
        <fullName evidence="7">DNA excision repair ERCC-8</fullName>
    </submittedName>
</protein>
<dbReference type="GO" id="GO:0006283">
    <property type="term" value="P:transcription-coupled nucleotide-excision repair"/>
    <property type="evidence" value="ECO:0007669"/>
    <property type="project" value="InterPro"/>
</dbReference>
<dbReference type="OrthoDB" id="361494at2759"/>
<dbReference type="GO" id="GO:0000209">
    <property type="term" value="P:protein polyubiquitination"/>
    <property type="evidence" value="ECO:0007669"/>
    <property type="project" value="TreeGrafter"/>
</dbReference>
<keyword evidence="2" id="KW-0677">Repeat</keyword>
<dbReference type="InterPro" id="IPR036322">
    <property type="entry name" value="WD40_repeat_dom_sf"/>
</dbReference>
<feature type="repeat" description="WD" evidence="5">
    <location>
        <begin position="199"/>
        <end position="241"/>
    </location>
</feature>
<evidence type="ECO:0000313" key="7">
    <source>
        <dbReference type="EMBL" id="OQS05071.1"/>
    </source>
</evidence>
<dbReference type="InterPro" id="IPR015943">
    <property type="entry name" value="WD40/YVTN_repeat-like_dom_sf"/>
</dbReference>